<keyword evidence="2" id="KW-1185">Reference proteome</keyword>
<reference evidence="2" key="1">
    <citation type="journal article" date="2019" name="Int. J. Syst. Evol. Microbiol.">
        <title>The Global Catalogue of Microorganisms (GCM) 10K type strain sequencing project: providing services to taxonomists for standard genome sequencing and annotation.</title>
        <authorList>
            <consortium name="The Broad Institute Genomics Platform"/>
            <consortium name="The Broad Institute Genome Sequencing Center for Infectious Disease"/>
            <person name="Wu L."/>
            <person name="Ma J."/>
        </authorList>
    </citation>
    <scope>NUCLEOTIDE SEQUENCE [LARGE SCALE GENOMIC DNA]</scope>
    <source>
        <strain evidence="2">KACC 11588</strain>
    </source>
</reference>
<evidence type="ECO:0000313" key="2">
    <source>
        <dbReference type="Proteomes" id="UP001596056"/>
    </source>
</evidence>
<evidence type="ECO:0000313" key="1">
    <source>
        <dbReference type="EMBL" id="MFC5567497.1"/>
    </source>
</evidence>
<protein>
    <submittedName>
        <fullName evidence="1">Uncharacterized protein</fullName>
    </submittedName>
</protein>
<organism evidence="1 2">
    <name type="scientific">Rubellimicrobium aerolatum</name>
    <dbReference type="NCBI Taxonomy" id="490979"/>
    <lineage>
        <taxon>Bacteria</taxon>
        <taxon>Pseudomonadati</taxon>
        <taxon>Pseudomonadota</taxon>
        <taxon>Alphaproteobacteria</taxon>
        <taxon>Rhodobacterales</taxon>
        <taxon>Roseobacteraceae</taxon>
        <taxon>Rubellimicrobium</taxon>
    </lineage>
</organism>
<name>A0ABW0SEZ2_9RHOB</name>
<dbReference type="RefSeq" id="WP_209841038.1">
    <property type="nucleotide sequence ID" value="NZ_JAGGJP010000009.1"/>
</dbReference>
<dbReference type="EMBL" id="JBHSNA010000015">
    <property type="protein sequence ID" value="MFC5567497.1"/>
    <property type="molecule type" value="Genomic_DNA"/>
</dbReference>
<proteinExistence type="predicted"/>
<sequence length="106" mass="11817">MADGGTPPIRSLAKPLTELERRAALRLIDATTLYLLGWGAELRAQCRGRMRALCDELALVEDDRVLGLRIAAERVIGAIPSDESQHSRDWRLRDVLVQVIHSRAGF</sequence>
<dbReference type="Proteomes" id="UP001596056">
    <property type="component" value="Unassembled WGS sequence"/>
</dbReference>
<comment type="caution">
    <text evidence="1">The sequence shown here is derived from an EMBL/GenBank/DDBJ whole genome shotgun (WGS) entry which is preliminary data.</text>
</comment>
<accession>A0ABW0SEZ2</accession>
<gene>
    <name evidence="1" type="ORF">ACFPOC_13875</name>
</gene>